<dbReference type="Proteomes" id="UP000305222">
    <property type="component" value="Unassembled WGS sequence"/>
</dbReference>
<feature type="non-terminal residue" evidence="1">
    <location>
        <position position="1"/>
    </location>
</feature>
<dbReference type="AlphaFoldDB" id="A0A4U2ZI22"/>
<dbReference type="EMBL" id="SZON01004140">
    <property type="protein sequence ID" value="TKI73350.1"/>
    <property type="molecule type" value="Genomic_DNA"/>
</dbReference>
<evidence type="ECO:0000313" key="1">
    <source>
        <dbReference type="EMBL" id="TKI73350.1"/>
    </source>
</evidence>
<reference evidence="1 2" key="1">
    <citation type="journal article" date="2019" name="Environ. Microbiol.">
        <title>An active ?-lactamase is a part of an orchestrated cell wall stress resistance network of Bacillus subtilis and related rhizosphere species.</title>
        <authorList>
            <person name="Bucher T."/>
            <person name="Keren-Paz A."/>
            <person name="Hausser J."/>
            <person name="Olender T."/>
            <person name="Cytryn E."/>
            <person name="Kolodkin-Gal I."/>
        </authorList>
    </citation>
    <scope>NUCLEOTIDE SEQUENCE [LARGE SCALE GENOMIC DNA]</scope>
    <source>
        <strain evidence="1 2">I5</strain>
    </source>
</reference>
<keyword evidence="1" id="KW-0808">Transferase</keyword>
<comment type="caution">
    <text evidence="1">The sequence shown here is derived from an EMBL/GenBank/DDBJ whole genome shotgun (WGS) entry which is preliminary data.</text>
</comment>
<protein>
    <submittedName>
        <fullName evidence="1">Glycosyl transferase</fullName>
    </submittedName>
</protein>
<proteinExistence type="predicted"/>
<evidence type="ECO:0000313" key="2">
    <source>
        <dbReference type="Proteomes" id="UP000305222"/>
    </source>
</evidence>
<organism evidence="1 2">
    <name type="scientific">Bacillus wiedmannii</name>
    <dbReference type="NCBI Taxonomy" id="1890302"/>
    <lineage>
        <taxon>Bacteria</taxon>
        <taxon>Bacillati</taxon>
        <taxon>Bacillota</taxon>
        <taxon>Bacilli</taxon>
        <taxon>Bacillales</taxon>
        <taxon>Bacillaceae</taxon>
        <taxon>Bacillus</taxon>
        <taxon>Bacillus cereus group</taxon>
    </lineage>
</organism>
<accession>A0A4U2ZI22</accession>
<dbReference type="GO" id="GO:0016740">
    <property type="term" value="F:transferase activity"/>
    <property type="evidence" value="ECO:0007669"/>
    <property type="project" value="UniProtKB-KW"/>
</dbReference>
<sequence length="39" mass="4573">FYIPHKKHLGAVSQKFLESKKEELPLHIANMVESNAKFY</sequence>
<name>A0A4U2ZI22_9BACI</name>
<gene>
    <name evidence="1" type="ORF">FC699_38475</name>
</gene>